<dbReference type="GO" id="GO:0000978">
    <property type="term" value="F:RNA polymerase II cis-regulatory region sequence-specific DNA binding"/>
    <property type="evidence" value="ECO:0007669"/>
    <property type="project" value="TreeGrafter"/>
</dbReference>
<feature type="compositionally biased region" description="Basic and acidic residues" evidence="7">
    <location>
        <begin position="63"/>
        <end position="83"/>
    </location>
</feature>
<dbReference type="PROSITE" id="PS50827">
    <property type="entry name" value="DDT"/>
    <property type="match status" value="1"/>
</dbReference>
<accession>A0A1I8BJC0</accession>
<dbReference type="InterPro" id="IPR028941">
    <property type="entry name" value="WHIM2_dom"/>
</dbReference>
<dbReference type="SMART" id="SM00249">
    <property type="entry name" value="PHD"/>
    <property type="match status" value="1"/>
</dbReference>
<feature type="compositionally biased region" description="Polar residues" evidence="7">
    <location>
        <begin position="1125"/>
        <end position="1138"/>
    </location>
</feature>
<evidence type="ECO:0000313" key="11">
    <source>
        <dbReference type="WBParaSite" id="MhA1_Contig2578.frz3.fgene1"/>
    </source>
</evidence>
<sequence>MPVTTRRATKYPNREQTEPPANIRSKDILPNRNLRGVKKVRSVGKERGGKRSLSKSLVSITSSKRDGRINSRRRDLKQIEGNKGRKKRPWEESDDELDQPKGWNRASFSASEPDDETSAASSEAEINGGSDDDISTVSDFGSATQEATEVMRSQTPPDMFCPWMELPHEKIPSLQLPGASMDLLIDSDHILHTLEVYEVIQNFGSTIQLSPFLFEDFCCALRNQSQSKLLGEIHIAFLRLFFSEEEQEKTTFSVFDTNLSFNVVLQLLDHMNYAEVLKQYLESDPNFPVEVLQILEEGNYPFVTLDKRLVVLKWMCDRFFETNIFKQLVRDEGKIKHDQHCRFCAKSCIGSHDSHQTSIECSGCDAIYHLNCAETSSSFLPDSNEKWICSVCIKHQLTGATDCVLPGQTTLRKLPLGYDRKGRIYWFLVRRVFIHDPFTNEIYYYSTLPQLFDLCAVLDPNYYEKRLCQTLCEFLPHIAVQMHITLELTEERSRLLQTKSPKPVVDAYLQVDNSHRMAKILAESQIDETVKSEQNTDNNSDNVEKPSIIQIIRNLLCIRQGRLEACYWSGKLNEDQLLFNHKIWTDSLQSNNYGSFDTLSSDLELRMRRGIRLGFSDAGHRNYVNQFSVNDLAKSPYLRAKERDKKRYLNSRFCLADEGEFTWPNHRGASPFGTETDVLKCIQLSIRRMIERIPDTLMHQKWILENEKESFMQQLLREGANFNTLRYLLLLFERVVRKPVFLNIWWAGLALTKFNRVTAEDRERRQKFESLKRKEEKLLSNADESDSTGIVRVKYSLYGFNLPRHNLWRLRDEQFRVNGQGSLGGWLWISSLLTRRFVCPEKLNPYEEPLKSVASRKAAHLYKITNRLLIWRTKEELAKLSNVNGHCCFSFSCRAAFVSAKKPRNGFSMIDSSFLLPCYNPSCVRNRPNAFSSEQPAKAKPPSFKQEPSLHSSQSTTNTFPYPKPYNFKRKLCNNERRKESIFILPNWCMRRLARQGGLNAKTLAPGFLPAAKANPQAWPYPCPRPAFDHCWRYLTSKSNSLHALALRFRQIYASIRWMDMWPSDPDDPDTRVWTHLPDHDEVRVVIGHLEHPPEGYYEQYKIRVDQYSIDDEDGPSGTEDGNVALTNGDTDFMNPNASKKRKRKRPSIYAGDGGEDENRMIINSQQRRNRTRIKNTTERWIDGVELKLHEIADYWKSELSRKMRNRKIEMGEQNIPINVIYSQTKYQQPQQQQSKILIIPHQHQQQNYFQNQTFSWR</sequence>
<dbReference type="InterPro" id="IPR018501">
    <property type="entry name" value="DDT_dom"/>
</dbReference>
<dbReference type="PROSITE" id="PS01359">
    <property type="entry name" value="ZF_PHD_1"/>
    <property type="match status" value="1"/>
</dbReference>
<feature type="compositionally biased region" description="Polar residues" evidence="7">
    <location>
        <begin position="135"/>
        <end position="156"/>
    </location>
</feature>
<dbReference type="AlphaFoldDB" id="A0A1I8BJC0"/>
<feature type="domain" description="PHD-type" evidence="8">
    <location>
        <begin position="338"/>
        <end position="395"/>
    </location>
</feature>
<dbReference type="PANTHER" id="PTHR45975">
    <property type="entry name" value="NUCLEOSOME-REMODELING FACTOR SUBUNIT BPTF"/>
    <property type="match status" value="1"/>
</dbReference>
<keyword evidence="4" id="KW-0862">Zinc</keyword>
<dbReference type="Proteomes" id="UP000095281">
    <property type="component" value="Unplaced"/>
</dbReference>
<dbReference type="PROSITE" id="PS50016">
    <property type="entry name" value="ZF_PHD_2"/>
    <property type="match status" value="1"/>
</dbReference>
<organism evidence="10 11">
    <name type="scientific">Meloidogyne hapla</name>
    <name type="common">Root-knot nematode worm</name>
    <dbReference type="NCBI Taxonomy" id="6305"/>
    <lineage>
        <taxon>Eukaryota</taxon>
        <taxon>Metazoa</taxon>
        <taxon>Ecdysozoa</taxon>
        <taxon>Nematoda</taxon>
        <taxon>Chromadorea</taxon>
        <taxon>Rhabditida</taxon>
        <taxon>Tylenchina</taxon>
        <taxon>Tylenchomorpha</taxon>
        <taxon>Tylenchoidea</taxon>
        <taxon>Meloidogynidae</taxon>
        <taxon>Meloidogyninae</taxon>
        <taxon>Meloidogyne</taxon>
    </lineage>
</organism>
<dbReference type="OMA" id="CIMAEIH"/>
<evidence type="ECO:0000256" key="1">
    <source>
        <dbReference type="ARBA" id="ARBA00004123"/>
    </source>
</evidence>
<protein>
    <submittedName>
        <fullName evidence="11">DDT domain-containing protein</fullName>
    </submittedName>
</protein>
<keyword evidence="10" id="KW-1185">Reference proteome</keyword>
<feature type="region of interest" description="Disordered" evidence="7">
    <location>
        <begin position="1110"/>
        <end position="1170"/>
    </location>
</feature>
<dbReference type="InterPro" id="IPR001965">
    <property type="entry name" value="Znf_PHD"/>
</dbReference>
<dbReference type="SMART" id="SM00571">
    <property type="entry name" value="DDT"/>
    <property type="match status" value="1"/>
</dbReference>
<keyword evidence="5" id="KW-0539">Nucleus</keyword>
<keyword evidence="3 6" id="KW-0863">Zinc-finger</keyword>
<dbReference type="PANTHER" id="PTHR45975:SF2">
    <property type="entry name" value="NUCLEOSOME-REMODELING FACTOR SUBUNIT BPTF"/>
    <property type="match status" value="1"/>
</dbReference>
<keyword evidence="2" id="KW-0479">Metal-binding</keyword>
<feature type="compositionally biased region" description="Polar residues" evidence="7">
    <location>
        <begin position="949"/>
        <end position="960"/>
    </location>
</feature>
<dbReference type="InterPro" id="IPR011011">
    <property type="entry name" value="Znf_FYVE_PHD"/>
</dbReference>
<dbReference type="GO" id="GO:0016589">
    <property type="term" value="C:NURF complex"/>
    <property type="evidence" value="ECO:0007669"/>
    <property type="project" value="InterPro"/>
</dbReference>
<name>A0A1I8BJC0_MELHA</name>
<feature type="domain" description="DDT" evidence="9">
    <location>
        <begin position="187"/>
        <end position="247"/>
    </location>
</feature>
<feature type="region of interest" description="Disordered" evidence="7">
    <location>
        <begin position="930"/>
        <end position="962"/>
    </location>
</feature>
<evidence type="ECO:0000313" key="10">
    <source>
        <dbReference type="Proteomes" id="UP000095281"/>
    </source>
</evidence>
<feature type="region of interest" description="Disordered" evidence="7">
    <location>
        <begin position="1"/>
        <end position="156"/>
    </location>
</feature>
<dbReference type="Pfam" id="PF02791">
    <property type="entry name" value="DDT"/>
    <property type="match status" value="1"/>
</dbReference>
<reference evidence="11" key="1">
    <citation type="submission" date="2016-11" db="UniProtKB">
        <authorList>
            <consortium name="WormBaseParasite"/>
        </authorList>
    </citation>
    <scope>IDENTIFICATION</scope>
</reference>
<dbReference type="GO" id="GO:0008270">
    <property type="term" value="F:zinc ion binding"/>
    <property type="evidence" value="ECO:0007669"/>
    <property type="project" value="UniProtKB-KW"/>
</dbReference>
<dbReference type="InterPro" id="IPR019786">
    <property type="entry name" value="Zinc_finger_PHD-type_CS"/>
</dbReference>
<evidence type="ECO:0000256" key="2">
    <source>
        <dbReference type="ARBA" id="ARBA00022723"/>
    </source>
</evidence>
<evidence type="ECO:0000256" key="3">
    <source>
        <dbReference type="ARBA" id="ARBA00022771"/>
    </source>
</evidence>
<evidence type="ECO:0000259" key="9">
    <source>
        <dbReference type="PROSITE" id="PS50827"/>
    </source>
</evidence>
<dbReference type="Pfam" id="PF15613">
    <property type="entry name" value="WSD"/>
    <property type="match status" value="1"/>
</dbReference>
<dbReference type="Gene3D" id="3.30.40.10">
    <property type="entry name" value="Zinc/RING finger domain, C3HC4 (zinc finger)"/>
    <property type="match status" value="1"/>
</dbReference>
<proteinExistence type="predicted"/>
<comment type="subcellular location">
    <subcellularLocation>
        <location evidence="1">Nucleus</location>
    </subcellularLocation>
</comment>
<evidence type="ECO:0000256" key="7">
    <source>
        <dbReference type="SAM" id="MobiDB-lite"/>
    </source>
</evidence>
<dbReference type="InterPro" id="IPR019787">
    <property type="entry name" value="Znf_PHD-finger"/>
</dbReference>
<evidence type="ECO:0000256" key="4">
    <source>
        <dbReference type="ARBA" id="ARBA00022833"/>
    </source>
</evidence>
<evidence type="ECO:0000256" key="6">
    <source>
        <dbReference type="PROSITE-ProRule" id="PRU00146"/>
    </source>
</evidence>
<evidence type="ECO:0000256" key="5">
    <source>
        <dbReference type="ARBA" id="ARBA00023242"/>
    </source>
</evidence>
<dbReference type="InterPro" id="IPR013083">
    <property type="entry name" value="Znf_RING/FYVE/PHD"/>
</dbReference>
<dbReference type="SUPFAM" id="SSF57903">
    <property type="entry name" value="FYVE/PHD zinc finger"/>
    <property type="match status" value="1"/>
</dbReference>
<dbReference type="InterPro" id="IPR038028">
    <property type="entry name" value="BPTF"/>
</dbReference>
<dbReference type="WBParaSite" id="MhA1_Contig2578.frz3.fgene1">
    <property type="protein sequence ID" value="MhA1_Contig2578.frz3.fgene1"/>
    <property type="gene ID" value="MhA1_Contig2578.frz3.fgene1"/>
</dbReference>
<evidence type="ECO:0000259" key="8">
    <source>
        <dbReference type="PROSITE" id="PS50016"/>
    </source>
</evidence>
<dbReference type="GO" id="GO:0006357">
    <property type="term" value="P:regulation of transcription by RNA polymerase II"/>
    <property type="evidence" value="ECO:0007669"/>
    <property type="project" value="InterPro"/>
</dbReference>